<sequence>MQWASNALDVTITLSVKLVPISSVLLLAPVAVFAQSKIETACDVIKLVDLVSSWFGIFVFTVAIMTILYAGLLFMIGGGNEETLKKAKRVLIWGLVGIAVALFARGAVAFVQNIIGGSVPGGC</sequence>
<keyword evidence="1" id="KW-0472">Membrane</keyword>
<dbReference type="STRING" id="1802280.A3B37_01475"/>
<comment type="caution">
    <text evidence="2">The sequence shown here is derived from an EMBL/GenBank/DDBJ whole genome shotgun (WGS) entry which is preliminary data.</text>
</comment>
<feature type="transmembrane region" description="Helical" evidence="1">
    <location>
        <begin position="90"/>
        <end position="111"/>
    </location>
</feature>
<feature type="transmembrane region" description="Helical" evidence="1">
    <location>
        <begin position="12"/>
        <end position="34"/>
    </location>
</feature>
<protein>
    <submittedName>
        <fullName evidence="2">Uncharacterized protein</fullName>
    </submittedName>
</protein>
<feature type="transmembrane region" description="Helical" evidence="1">
    <location>
        <begin position="54"/>
        <end position="78"/>
    </location>
</feature>
<dbReference type="EMBL" id="MHQS01000006">
    <property type="protein sequence ID" value="OHA09192.1"/>
    <property type="molecule type" value="Genomic_DNA"/>
</dbReference>
<evidence type="ECO:0000313" key="2">
    <source>
        <dbReference type="EMBL" id="OHA09192.1"/>
    </source>
</evidence>
<evidence type="ECO:0000256" key="1">
    <source>
        <dbReference type="SAM" id="Phobius"/>
    </source>
</evidence>
<keyword evidence="1" id="KW-1133">Transmembrane helix</keyword>
<keyword evidence="1" id="KW-0812">Transmembrane</keyword>
<proteinExistence type="predicted"/>
<accession>A0A1G2LEF3</accession>
<gene>
    <name evidence="2" type="ORF">A3B37_01475</name>
</gene>
<organism evidence="2 3">
    <name type="scientific">Candidatus Sungbacteria bacterium RIFCSPLOWO2_01_FULL_59_16</name>
    <dbReference type="NCBI Taxonomy" id="1802280"/>
    <lineage>
        <taxon>Bacteria</taxon>
        <taxon>Candidatus Sungiibacteriota</taxon>
    </lineage>
</organism>
<reference evidence="2 3" key="1">
    <citation type="journal article" date="2016" name="Nat. Commun.">
        <title>Thousands of microbial genomes shed light on interconnected biogeochemical processes in an aquifer system.</title>
        <authorList>
            <person name="Anantharaman K."/>
            <person name="Brown C.T."/>
            <person name="Hug L.A."/>
            <person name="Sharon I."/>
            <person name="Castelle C.J."/>
            <person name="Probst A.J."/>
            <person name="Thomas B.C."/>
            <person name="Singh A."/>
            <person name="Wilkins M.J."/>
            <person name="Karaoz U."/>
            <person name="Brodie E.L."/>
            <person name="Williams K.H."/>
            <person name="Hubbard S.S."/>
            <person name="Banfield J.F."/>
        </authorList>
    </citation>
    <scope>NUCLEOTIDE SEQUENCE [LARGE SCALE GENOMIC DNA]</scope>
</reference>
<name>A0A1G2LEF3_9BACT</name>
<dbReference type="Proteomes" id="UP000176705">
    <property type="component" value="Unassembled WGS sequence"/>
</dbReference>
<evidence type="ECO:0000313" key="3">
    <source>
        <dbReference type="Proteomes" id="UP000176705"/>
    </source>
</evidence>
<dbReference type="AlphaFoldDB" id="A0A1G2LEF3"/>